<name>A0A4S8LQH9_DENBC</name>
<organism evidence="2 3">
    <name type="scientific">Dendrothele bispora (strain CBS 962.96)</name>
    <dbReference type="NCBI Taxonomy" id="1314807"/>
    <lineage>
        <taxon>Eukaryota</taxon>
        <taxon>Fungi</taxon>
        <taxon>Dikarya</taxon>
        <taxon>Basidiomycota</taxon>
        <taxon>Agaricomycotina</taxon>
        <taxon>Agaricomycetes</taxon>
        <taxon>Agaricomycetidae</taxon>
        <taxon>Agaricales</taxon>
        <taxon>Agaricales incertae sedis</taxon>
        <taxon>Dendrothele</taxon>
    </lineage>
</organism>
<evidence type="ECO:0000313" key="2">
    <source>
        <dbReference type="EMBL" id="THU91461.1"/>
    </source>
</evidence>
<feature type="compositionally biased region" description="Basic and acidic residues" evidence="1">
    <location>
        <begin position="114"/>
        <end position="125"/>
    </location>
</feature>
<dbReference type="EMBL" id="ML179305">
    <property type="protein sequence ID" value="THU91461.1"/>
    <property type="molecule type" value="Genomic_DNA"/>
</dbReference>
<sequence length="149" mass="16590">MTKNYTAFVVTLVLSDSKRLEWDRSHVEWSRISEPFAGASREEEGHRGHRMELVFLSNERPAMFIVRGDSVQSSSVQSWVSGNEVRAARLEHHHGLIDRDVYSDSVGDGLGGRRAQEGDGGEKKGGGAAKKGRYFKGETSVVKEGWKEL</sequence>
<gene>
    <name evidence="2" type="ORF">K435DRAFT_908783</name>
</gene>
<accession>A0A4S8LQH9</accession>
<protein>
    <submittedName>
        <fullName evidence="2">Uncharacterized protein</fullName>
    </submittedName>
</protein>
<dbReference type="AlphaFoldDB" id="A0A4S8LQH9"/>
<proteinExistence type="predicted"/>
<keyword evidence="3" id="KW-1185">Reference proteome</keyword>
<evidence type="ECO:0000313" key="3">
    <source>
        <dbReference type="Proteomes" id="UP000297245"/>
    </source>
</evidence>
<dbReference type="Proteomes" id="UP000297245">
    <property type="component" value="Unassembled WGS sequence"/>
</dbReference>
<reference evidence="2 3" key="1">
    <citation type="journal article" date="2019" name="Nat. Ecol. Evol.">
        <title>Megaphylogeny resolves global patterns of mushroom evolution.</title>
        <authorList>
            <person name="Varga T."/>
            <person name="Krizsan K."/>
            <person name="Foldi C."/>
            <person name="Dima B."/>
            <person name="Sanchez-Garcia M."/>
            <person name="Sanchez-Ramirez S."/>
            <person name="Szollosi G.J."/>
            <person name="Szarkandi J.G."/>
            <person name="Papp V."/>
            <person name="Albert L."/>
            <person name="Andreopoulos W."/>
            <person name="Angelini C."/>
            <person name="Antonin V."/>
            <person name="Barry K.W."/>
            <person name="Bougher N.L."/>
            <person name="Buchanan P."/>
            <person name="Buyck B."/>
            <person name="Bense V."/>
            <person name="Catcheside P."/>
            <person name="Chovatia M."/>
            <person name="Cooper J."/>
            <person name="Damon W."/>
            <person name="Desjardin D."/>
            <person name="Finy P."/>
            <person name="Geml J."/>
            <person name="Haridas S."/>
            <person name="Hughes K."/>
            <person name="Justo A."/>
            <person name="Karasinski D."/>
            <person name="Kautmanova I."/>
            <person name="Kiss B."/>
            <person name="Kocsube S."/>
            <person name="Kotiranta H."/>
            <person name="LaButti K.M."/>
            <person name="Lechner B.E."/>
            <person name="Liimatainen K."/>
            <person name="Lipzen A."/>
            <person name="Lukacs Z."/>
            <person name="Mihaltcheva S."/>
            <person name="Morgado L.N."/>
            <person name="Niskanen T."/>
            <person name="Noordeloos M.E."/>
            <person name="Ohm R.A."/>
            <person name="Ortiz-Santana B."/>
            <person name="Ovrebo C."/>
            <person name="Racz N."/>
            <person name="Riley R."/>
            <person name="Savchenko A."/>
            <person name="Shiryaev A."/>
            <person name="Soop K."/>
            <person name="Spirin V."/>
            <person name="Szebenyi C."/>
            <person name="Tomsovsky M."/>
            <person name="Tulloss R.E."/>
            <person name="Uehling J."/>
            <person name="Grigoriev I.V."/>
            <person name="Vagvolgyi C."/>
            <person name="Papp T."/>
            <person name="Martin F.M."/>
            <person name="Miettinen O."/>
            <person name="Hibbett D.S."/>
            <person name="Nagy L.G."/>
        </authorList>
    </citation>
    <scope>NUCLEOTIDE SEQUENCE [LARGE SCALE GENOMIC DNA]</scope>
    <source>
        <strain evidence="2 3">CBS 962.96</strain>
    </source>
</reference>
<feature type="region of interest" description="Disordered" evidence="1">
    <location>
        <begin position="102"/>
        <end position="134"/>
    </location>
</feature>
<evidence type="ECO:0000256" key="1">
    <source>
        <dbReference type="SAM" id="MobiDB-lite"/>
    </source>
</evidence>